<feature type="transmembrane region" description="Helical" evidence="2">
    <location>
        <begin position="141"/>
        <end position="162"/>
    </location>
</feature>
<keyword evidence="2" id="KW-0812">Transmembrane</keyword>
<feature type="transmembrane region" description="Helical" evidence="2">
    <location>
        <begin position="49"/>
        <end position="67"/>
    </location>
</feature>
<evidence type="ECO:0000313" key="4">
    <source>
        <dbReference type="EMBL" id="PGH06231.1"/>
    </source>
</evidence>
<dbReference type="Proteomes" id="UP000224634">
    <property type="component" value="Unassembled WGS sequence"/>
</dbReference>
<dbReference type="OrthoDB" id="3021074at2759"/>
<feature type="transmembrane region" description="Helical" evidence="2">
    <location>
        <begin position="318"/>
        <end position="336"/>
    </location>
</feature>
<gene>
    <name evidence="4" type="ORF">AJ80_08200</name>
</gene>
<proteinExistence type="predicted"/>
<feature type="chain" id="PRO_5012315597" evidence="3">
    <location>
        <begin position="26"/>
        <end position="449"/>
    </location>
</feature>
<feature type="transmembrane region" description="Helical" evidence="2">
    <location>
        <begin position="108"/>
        <end position="129"/>
    </location>
</feature>
<feature type="region of interest" description="Disordered" evidence="1">
    <location>
        <begin position="285"/>
        <end position="304"/>
    </location>
</feature>
<evidence type="ECO:0000256" key="3">
    <source>
        <dbReference type="SAM" id="SignalP"/>
    </source>
</evidence>
<feature type="region of interest" description="Disordered" evidence="1">
    <location>
        <begin position="390"/>
        <end position="425"/>
    </location>
</feature>
<feature type="transmembrane region" description="Helical" evidence="2">
    <location>
        <begin position="356"/>
        <end position="375"/>
    </location>
</feature>
<protein>
    <submittedName>
        <fullName evidence="4">Uncharacterized protein</fullName>
    </submittedName>
</protein>
<feature type="signal peptide" evidence="3">
    <location>
        <begin position="1"/>
        <end position="25"/>
    </location>
</feature>
<keyword evidence="2" id="KW-1133">Transmembrane helix</keyword>
<sequence length="449" mass="50139">MLLRKATSLTPVLLVISIWACSVHAKDDDLNVYGGSGPNVLCVFPISGPYNFLQRLLFYVLLVFAVLARRQKWLVFGALASAMSYSGAAAIHGLLLVSGIRTPIDLDVYGVFAVTASGVMLTAPLLNWSTTLIYASKRHRYIVMLWGGLLLLGATVTVASIFVNEARMIAPSCRPKGDVSPSQASLFSNPTEDCVYTCSPQRRLFRPPNDVQAWPNHIGRARDIVSVFMPTTYSYILTWAIVGIVARTCYKRKISSQCPEDYNVTASSTKDVLGLRRIGTFLSEQDRKSTTNSSVATEKLPPRPQQNLSRMERFWLSFRYYLMLGHFAAFITNVVMTEYRLKDLPNNEQPYEVGQWAPWVSVALVVLAQAINRFARHRWGDEGLRCTKKRPDEEQAAASSSPFHQWRLGTGRGPQTSGDTLYGETGGVDEIDMKVSRTEAWSTKRRNSF</sequence>
<dbReference type="EMBL" id="PDNA01000180">
    <property type="protein sequence ID" value="PGH06231.1"/>
    <property type="molecule type" value="Genomic_DNA"/>
</dbReference>
<keyword evidence="3" id="KW-0732">Signal</keyword>
<accession>A0A2B7XBT4</accession>
<dbReference type="AlphaFoldDB" id="A0A2B7XBT4"/>
<reference evidence="4 5" key="1">
    <citation type="submission" date="2017-10" db="EMBL/GenBank/DDBJ databases">
        <title>Comparative genomics in systemic dimorphic fungi from Ajellomycetaceae.</title>
        <authorList>
            <person name="Munoz J.F."/>
            <person name="Mcewen J.G."/>
            <person name="Clay O.K."/>
            <person name="Cuomo C.A."/>
        </authorList>
    </citation>
    <scope>NUCLEOTIDE SEQUENCE [LARGE SCALE GENOMIC DNA]</scope>
    <source>
        <strain evidence="4 5">UAMH7299</strain>
    </source>
</reference>
<comment type="caution">
    <text evidence="4">The sequence shown here is derived from an EMBL/GenBank/DDBJ whole genome shotgun (WGS) entry which is preliminary data.</text>
</comment>
<evidence type="ECO:0000313" key="5">
    <source>
        <dbReference type="Proteomes" id="UP000224634"/>
    </source>
</evidence>
<keyword evidence="2" id="KW-0472">Membrane</keyword>
<evidence type="ECO:0000256" key="2">
    <source>
        <dbReference type="SAM" id="Phobius"/>
    </source>
</evidence>
<evidence type="ECO:0000256" key="1">
    <source>
        <dbReference type="SAM" id="MobiDB-lite"/>
    </source>
</evidence>
<feature type="transmembrane region" description="Helical" evidence="2">
    <location>
        <begin position="224"/>
        <end position="246"/>
    </location>
</feature>
<organism evidence="4 5">
    <name type="scientific">Polytolypa hystricis (strain UAMH7299)</name>
    <dbReference type="NCBI Taxonomy" id="1447883"/>
    <lineage>
        <taxon>Eukaryota</taxon>
        <taxon>Fungi</taxon>
        <taxon>Dikarya</taxon>
        <taxon>Ascomycota</taxon>
        <taxon>Pezizomycotina</taxon>
        <taxon>Eurotiomycetes</taxon>
        <taxon>Eurotiomycetidae</taxon>
        <taxon>Onygenales</taxon>
        <taxon>Onygenales incertae sedis</taxon>
        <taxon>Polytolypa</taxon>
    </lineage>
</organism>
<feature type="transmembrane region" description="Helical" evidence="2">
    <location>
        <begin position="74"/>
        <end position="96"/>
    </location>
</feature>
<name>A0A2B7XBT4_POLH7</name>
<keyword evidence="5" id="KW-1185">Reference proteome</keyword>